<name>A0ABV0VFG3_9TELE</name>
<accession>A0ABV0VFG3</accession>
<evidence type="ECO:0000313" key="3">
    <source>
        <dbReference type="Proteomes" id="UP001482620"/>
    </source>
</evidence>
<feature type="compositionally biased region" description="Polar residues" evidence="1">
    <location>
        <begin position="29"/>
        <end position="45"/>
    </location>
</feature>
<evidence type="ECO:0000313" key="2">
    <source>
        <dbReference type="EMBL" id="MEQ2255458.1"/>
    </source>
</evidence>
<reference evidence="2 3" key="1">
    <citation type="submission" date="2021-06" db="EMBL/GenBank/DDBJ databases">
        <authorList>
            <person name="Palmer J.M."/>
        </authorList>
    </citation>
    <scope>NUCLEOTIDE SEQUENCE [LARGE SCALE GENOMIC DNA]</scope>
    <source>
        <strain evidence="3">if_2019</strain>
        <tissue evidence="2">Muscle</tissue>
    </source>
</reference>
<keyword evidence="3" id="KW-1185">Reference proteome</keyword>
<dbReference type="EMBL" id="JAHRIQ010105440">
    <property type="protein sequence ID" value="MEQ2255458.1"/>
    <property type="molecule type" value="Genomic_DNA"/>
</dbReference>
<organism evidence="2 3">
    <name type="scientific">Ilyodon furcidens</name>
    <name type="common">goldbreast splitfin</name>
    <dbReference type="NCBI Taxonomy" id="33524"/>
    <lineage>
        <taxon>Eukaryota</taxon>
        <taxon>Metazoa</taxon>
        <taxon>Chordata</taxon>
        <taxon>Craniata</taxon>
        <taxon>Vertebrata</taxon>
        <taxon>Euteleostomi</taxon>
        <taxon>Actinopterygii</taxon>
        <taxon>Neopterygii</taxon>
        <taxon>Teleostei</taxon>
        <taxon>Neoteleostei</taxon>
        <taxon>Acanthomorphata</taxon>
        <taxon>Ovalentaria</taxon>
        <taxon>Atherinomorphae</taxon>
        <taxon>Cyprinodontiformes</taxon>
        <taxon>Goodeidae</taxon>
        <taxon>Ilyodon</taxon>
    </lineage>
</organism>
<dbReference type="Proteomes" id="UP001482620">
    <property type="component" value="Unassembled WGS sequence"/>
</dbReference>
<feature type="compositionally biased region" description="Polar residues" evidence="1">
    <location>
        <begin position="97"/>
        <end position="116"/>
    </location>
</feature>
<protein>
    <submittedName>
        <fullName evidence="2">Uncharacterized protein</fullName>
    </submittedName>
</protein>
<comment type="caution">
    <text evidence="2">The sequence shown here is derived from an EMBL/GenBank/DDBJ whole genome shotgun (WGS) entry which is preliminary data.</text>
</comment>
<proteinExistence type="predicted"/>
<sequence length="116" mass="13110">MIIFLFSLNPMMRQVSHLNHEFSVIYDPHSQSQNEIRPTQPQTKASSPPSLRPRPRPRPLTFPEFHSTHITTSCNISDIRTFQLLGSSSQHLDRSFSSDITAPAPSRTQNGPIAFP</sequence>
<feature type="region of interest" description="Disordered" evidence="1">
    <location>
        <begin position="29"/>
        <end position="64"/>
    </location>
</feature>
<feature type="region of interest" description="Disordered" evidence="1">
    <location>
        <begin position="93"/>
        <end position="116"/>
    </location>
</feature>
<evidence type="ECO:0000256" key="1">
    <source>
        <dbReference type="SAM" id="MobiDB-lite"/>
    </source>
</evidence>
<gene>
    <name evidence="2" type="ORF">ILYODFUR_014073</name>
</gene>